<proteinExistence type="predicted"/>
<dbReference type="RefSeq" id="WP_004616682.1">
    <property type="nucleotide sequence ID" value="NZ_APMP01000004.1"/>
</dbReference>
<sequence length="211" mass="22372" precursor="true">MSDTNTPPAPSKRTLLLSIGGAAITAVVITFAAVLPAEYNKDPLGLGRATGLSRLWAPKEVTVDASAAGGPAARREPVPFRTDTFEIPLAASGDEARRNALEFKVRMPKGASLLYSWKAEGLTVPEDLMFDFHGHTVKGAGDGAVSVADYERSSGAEANGSLVAPVEGIHGWYFRNRSDKPIKVRLKLSGFYELVPAGQEGNLAGVQPQLQ</sequence>
<keyword evidence="1" id="KW-0812">Transmembrane</keyword>
<dbReference type="EMBL" id="APMP01000004">
    <property type="protein sequence ID" value="ENZ82878.1"/>
    <property type="molecule type" value="Genomic_DNA"/>
</dbReference>
<protein>
    <submittedName>
        <fullName evidence="2">Uncharacterized protein</fullName>
    </submittedName>
</protein>
<name>R0EBM1_CAUVI</name>
<evidence type="ECO:0000313" key="3">
    <source>
        <dbReference type="Proteomes" id="UP000013063"/>
    </source>
</evidence>
<accession>R0EBM1</accession>
<dbReference type="OrthoDB" id="952847at2"/>
<reference evidence="2 3" key="1">
    <citation type="journal article" date="2013" name="Genome Announc.">
        <title>Draft Genome Sequence for Caulobacter sp. Strain OR37, a Bacterium Tolerant to Heavy Metals.</title>
        <authorList>
            <person name="Utturkar S.M."/>
            <person name="Bollmann A."/>
            <person name="Brzoska R.M."/>
            <person name="Klingeman D.M."/>
            <person name="Epstein S.E."/>
            <person name="Palumbo A.V."/>
            <person name="Brown S.D."/>
        </authorList>
    </citation>
    <scope>NUCLEOTIDE SEQUENCE [LARGE SCALE GENOMIC DNA]</scope>
    <source>
        <strain evidence="2 3">OR37</strain>
    </source>
</reference>
<dbReference type="eggNOG" id="ENOG502ZREC">
    <property type="taxonomic scope" value="Bacteria"/>
</dbReference>
<evidence type="ECO:0000313" key="2">
    <source>
        <dbReference type="EMBL" id="ENZ82878.1"/>
    </source>
</evidence>
<organism evidence="2 3">
    <name type="scientific">Caulobacter vibrioides OR37</name>
    <dbReference type="NCBI Taxonomy" id="1292034"/>
    <lineage>
        <taxon>Bacteria</taxon>
        <taxon>Pseudomonadati</taxon>
        <taxon>Pseudomonadota</taxon>
        <taxon>Alphaproteobacteria</taxon>
        <taxon>Caulobacterales</taxon>
        <taxon>Caulobacteraceae</taxon>
        <taxon>Caulobacter</taxon>
    </lineage>
</organism>
<keyword evidence="1" id="KW-1133">Transmembrane helix</keyword>
<gene>
    <name evidence="2" type="ORF">OR37_01072</name>
</gene>
<evidence type="ECO:0000256" key="1">
    <source>
        <dbReference type="SAM" id="Phobius"/>
    </source>
</evidence>
<feature type="transmembrane region" description="Helical" evidence="1">
    <location>
        <begin position="15"/>
        <end position="35"/>
    </location>
</feature>
<dbReference type="Proteomes" id="UP000013063">
    <property type="component" value="Unassembled WGS sequence"/>
</dbReference>
<keyword evidence="1" id="KW-0472">Membrane</keyword>
<dbReference type="PATRIC" id="fig|1292034.3.peg.1058"/>
<dbReference type="STRING" id="1292034.OR37_01072"/>
<keyword evidence="3" id="KW-1185">Reference proteome</keyword>
<comment type="caution">
    <text evidence="2">The sequence shown here is derived from an EMBL/GenBank/DDBJ whole genome shotgun (WGS) entry which is preliminary data.</text>
</comment>
<dbReference type="AlphaFoldDB" id="R0EBM1"/>